<evidence type="ECO:0000256" key="7">
    <source>
        <dbReference type="ARBA" id="ARBA00022837"/>
    </source>
</evidence>
<dbReference type="AlphaFoldDB" id="A0A7N8WY75"/>
<dbReference type="PANTHER" id="PTHR46513:SF15">
    <property type="entry name" value="NIDOGEN 2"/>
    <property type="match status" value="1"/>
</dbReference>
<dbReference type="Gene3D" id="4.10.800.10">
    <property type="entry name" value="Thyroglobulin type-1"/>
    <property type="match status" value="2"/>
</dbReference>
<dbReference type="Gene3D" id="2.40.155.10">
    <property type="entry name" value="Green fluorescent protein"/>
    <property type="match status" value="1"/>
</dbReference>
<dbReference type="GO" id="GO:0005509">
    <property type="term" value="F:calcium ion binding"/>
    <property type="evidence" value="ECO:0007669"/>
    <property type="project" value="InterPro"/>
</dbReference>
<evidence type="ECO:0000256" key="9">
    <source>
        <dbReference type="ARBA" id="ARBA00023180"/>
    </source>
</evidence>
<feature type="repeat" description="LDL-receptor class B" evidence="11">
    <location>
        <begin position="809"/>
        <end position="853"/>
    </location>
</feature>
<evidence type="ECO:0000256" key="8">
    <source>
        <dbReference type="ARBA" id="ARBA00023157"/>
    </source>
</evidence>
<dbReference type="SUPFAM" id="SSF57610">
    <property type="entry name" value="Thyroglobulin type-1 domain"/>
    <property type="match status" value="2"/>
</dbReference>
<feature type="domain" description="EGF-like" evidence="15">
    <location>
        <begin position="389"/>
        <end position="431"/>
    </location>
</feature>
<dbReference type="FunFam" id="4.10.800.10:FF:000001">
    <property type="entry name" value="Testican-3 isoform 2"/>
    <property type="match status" value="1"/>
</dbReference>
<dbReference type="SMART" id="SM00682">
    <property type="entry name" value="G2F"/>
    <property type="match status" value="1"/>
</dbReference>
<dbReference type="Pfam" id="PF07474">
    <property type="entry name" value="G2F"/>
    <property type="match status" value="1"/>
</dbReference>
<dbReference type="SMART" id="SM00211">
    <property type="entry name" value="TY"/>
    <property type="match status" value="2"/>
</dbReference>
<comment type="subcellular location">
    <subcellularLocation>
        <location evidence="1">Secreted</location>
        <location evidence="1">Extracellular space</location>
        <location evidence="1">Extracellular matrix</location>
    </subcellularLocation>
</comment>
<dbReference type="SUPFAM" id="SSF63825">
    <property type="entry name" value="YWTD domain"/>
    <property type="match status" value="1"/>
</dbReference>
<dbReference type="GO" id="GO:0030855">
    <property type="term" value="P:epithelial cell differentiation"/>
    <property type="evidence" value="ECO:0007669"/>
    <property type="project" value="UniProtKB-ARBA"/>
</dbReference>
<dbReference type="Gene3D" id="2.120.10.30">
    <property type="entry name" value="TolB, C-terminal domain"/>
    <property type="match status" value="1"/>
</dbReference>
<dbReference type="Gene3D" id="2.10.25.10">
    <property type="entry name" value="Laminin"/>
    <property type="match status" value="3"/>
</dbReference>
<dbReference type="InterPro" id="IPR000742">
    <property type="entry name" value="EGF"/>
</dbReference>
<accession>A0A7N8WY75</accession>
<feature type="region of interest" description="Disordered" evidence="13">
    <location>
        <begin position="556"/>
        <end position="579"/>
    </location>
</feature>
<evidence type="ECO:0000259" key="15">
    <source>
        <dbReference type="PROSITE" id="PS50026"/>
    </source>
</evidence>
<evidence type="ECO:0000256" key="2">
    <source>
        <dbReference type="ARBA" id="ARBA00022525"/>
    </source>
</evidence>
<dbReference type="GO" id="GO:0005886">
    <property type="term" value="C:plasma membrane"/>
    <property type="evidence" value="ECO:0007669"/>
    <property type="project" value="TreeGrafter"/>
</dbReference>
<dbReference type="PROSITE" id="PS50026">
    <property type="entry name" value="EGF_3"/>
    <property type="match status" value="3"/>
</dbReference>
<dbReference type="Proteomes" id="UP000261640">
    <property type="component" value="Unplaced"/>
</dbReference>
<keyword evidence="19" id="KW-1185">Reference proteome</keyword>
<dbReference type="SMART" id="SM00181">
    <property type="entry name" value="EGF"/>
    <property type="match status" value="3"/>
</dbReference>
<evidence type="ECO:0000256" key="11">
    <source>
        <dbReference type="PROSITE-ProRule" id="PRU00461"/>
    </source>
</evidence>
<protein>
    <submittedName>
        <fullName evidence="18">Nidogen 2a (osteonidogen)</fullName>
    </submittedName>
</protein>
<keyword evidence="5 14" id="KW-0732">Signal</keyword>
<dbReference type="InterPro" id="IPR006605">
    <property type="entry name" value="G2_nidogen/fibulin_G2F"/>
</dbReference>
<dbReference type="SMART" id="SM00135">
    <property type="entry name" value="LY"/>
    <property type="match status" value="5"/>
</dbReference>
<dbReference type="InterPro" id="IPR001881">
    <property type="entry name" value="EGF-like_Ca-bd_dom"/>
</dbReference>
<dbReference type="InterPro" id="IPR009017">
    <property type="entry name" value="GFP"/>
</dbReference>
<feature type="domain" description="EGF-like" evidence="15">
    <location>
        <begin position="467"/>
        <end position="505"/>
    </location>
</feature>
<dbReference type="CDD" id="cd00191">
    <property type="entry name" value="TY"/>
    <property type="match status" value="2"/>
</dbReference>
<dbReference type="Pfam" id="PF00058">
    <property type="entry name" value="Ldl_recept_b"/>
    <property type="match status" value="3"/>
</dbReference>
<dbReference type="Pfam" id="PF00086">
    <property type="entry name" value="Thyroglobulin_1"/>
    <property type="match status" value="2"/>
</dbReference>
<dbReference type="FunFam" id="2.10.25.10:FF:000139">
    <property type="entry name" value="Fibulin-1"/>
    <property type="match status" value="1"/>
</dbReference>
<feature type="chain" id="PRO_5031462689" evidence="14">
    <location>
        <begin position="24"/>
        <end position="961"/>
    </location>
</feature>
<reference evidence="18" key="1">
    <citation type="submission" date="2025-08" db="UniProtKB">
        <authorList>
            <consortium name="Ensembl"/>
        </authorList>
    </citation>
    <scope>IDENTIFICATION</scope>
</reference>
<keyword evidence="3" id="KW-0272">Extracellular matrix</keyword>
<dbReference type="InterPro" id="IPR000716">
    <property type="entry name" value="Thyroglobulin_1"/>
</dbReference>
<dbReference type="PROSITE" id="PS50993">
    <property type="entry name" value="NIDOGEN_G2"/>
    <property type="match status" value="1"/>
</dbReference>
<dbReference type="SUPFAM" id="SSF57196">
    <property type="entry name" value="EGF/Laminin"/>
    <property type="match status" value="3"/>
</dbReference>
<evidence type="ECO:0000313" key="19">
    <source>
        <dbReference type="Proteomes" id="UP000261640"/>
    </source>
</evidence>
<dbReference type="GO" id="GO:0060070">
    <property type="term" value="P:canonical Wnt signaling pathway"/>
    <property type="evidence" value="ECO:0007669"/>
    <property type="project" value="TreeGrafter"/>
</dbReference>
<dbReference type="GO" id="GO:0042813">
    <property type="term" value="F:Wnt receptor activity"/>
    <property type="evidence" value="ECO:0007669"/>
    <property type="project" value="TreeGrafter"/>
</dbReference>
<evidence type="ECO:0000256" key="13">
    <source>
        <dbReference type="SAM" id="MobiDB-lite"/>
    </source>
</evidence>
<dbReference type="FunFam" id="2.10.25.10:FF:000038">
    <property type="entry name" value="Fibrillin 2"/>
    <property type="match status" value="1"/>
</dbReference>
<evidence type="ECO:0000256" key="14">
    <source>
        <dbReference type="SAM" id="SignalP"/>
    </source>
</evidence>
<dbReference type="CDD" id="cd00255">
    <property type="entry name" value="nidG2"/>
    <property type="match status" value="1"/>
</dbReference>
<dbReference type="GeneTree" id="ENSGT00940000157901"/>
<dbReference type="PROSITE" id="PS51120">
    <property type="entry name" value="LDLRB"/>
    <property type="match status" value="3"/>
</dbReference>
<keyword evidence="6" id="KW-0677">Repeat</keyword>
<dbReference type="InterPro" id="IPR000033">
    <property type="entry name" value="LDLR_classB_rpt"/>
</dbReference>
<evidence type="ECO:0000256" key="12">
    <source>
        <dbReference type="PROSITE-ProRule" id="PRU00500"/>
    </source>
</evidence>
<evidence type="ECO:0000256" key="6">
    <source>
        <dbReference type="ARBA" id="ARBA00022737"/>
    </source>
</evidence>
<evidence type="ECO:0000256" key="10">
    <source>
        <dbReference type="PROSITE-ProRule" id="PRU00076"/>
    </source>
</evidence>
<comment type="caution">
    <text evidence="10">Lacks conserved residue(s) required for the propagation of feature annotation.</text>
</comment>
<dbReference type="Pfam" id="PF12947">
    <property type="entry name" value="EGF_3"/>
    <property type="match status" value="2"/>
</dbReference>
<evidence type="ECO:0000256" key="5">
    <source>
        <dbReference type="ARBA" id="ARBA00022729"/>
    </source>
</evidence>
<feature type="disulfide bond" evidence="12">
    <location>
        <begin position="621"/>
        <end position="628"/>
    </location>
</feature>
<dbReference type="GO" id="GO:0017147">
    <property type="term" value="F:Wnt-protein binding"/>
    <property type="evidence" value="ECO:0007669"/>
    <property type="project" value="TreeGrafter"/>
</dbReference>
<keyword evidence="4 10" id="KW-0245">EGF-like domain</keyword>
<dbReference type="GO" id="GO:0005604">
    <property type="term" value="C:basement membrane"/>
    <property type="evidence" value="ECO:0007669"/>
    <property type="project" value="UniProtKB-SubCell"/>
</dbReference>
<organism evidence="18 19">
    <name type="scientific">Mastacembelus armatus</name>
    <name type="common">zig-zag eel</name>
    <dbReference type="NCBI Taxonomy" id="205130"/>
    <lineage>
        <taxon>Eukaryota</taxon>
        <taxon>Metazoa</taxon>
        <taxon>Chordata</taxon>
        <taxon>Craniata</taxon>
        <taxon>Vertebrata</taxon>
        <taxon>Euteleostomi</taxon>
        <taxon>Actinopterygii</taxon>
        <taxon>Neopterygii</taxon>
        <taxon>Teleostei</taxon>
        <taxon>Neoteleostei</taxon>
        <taxon>Acanthomorphata</taxon>
        <taxon>Anabantaria</taxon>
        <taxon>Synbranchiformes</taxon>
        <taxon>Mastacembelidae</taxon>
        <taxon>Mastacembelus</taxon>
    </lineage>
</organism>
<evidence type="ECO:0000256" key="4">
    <source>
        <dbReference type="ARBA" id="ARBA00022536"/>
    </source>
</evidence>
<keyword evidence="8 12" id="KW-1015">Disulfide bond</keyword>
<feature type="domain" description="Thyroglobulin type-1" evidence="17">
    <location>
        <begin position="583"/>
        <end position="651"/>
    </location>
</feature>
<dbReference type="Ensembl" id="ENSMAMT00000040802.1">
    <property type="protein sequence ID" value="ENSMAMP00000042973.1"/>
    <property type="gene ID" value="ENSMAMG00000008242.2"/>
</dbReference>
<dbReference type="GO" id="GO:0007160">
    <property type="term" value="P:cell-matrix adhesion"/>
    <property type="evidence" value="ECO:0007669"/>
    <property type="project" value="InterPro"/>
</dbReference>
<dbReference type="Pfam" id="PF07645">
    <property type="entry name" value="EGF_CA"/>
    <property type="match status" value="1"/>
</dbReference>
<sequence>MERGQLFAACLLCWSCSVCVVTAIQRADMFPYGTLSGDLILAEGDDETSRVLSLPRPLYFYNSLFSQLYVATNGIISAQDLPMEKQYVDDSFPTDFPVVAPFLADIDTSRGRGQIYYRRVSGKVRGTVIVGSTPVTLNNIDLHAYIVVGDGRAYTAISEVPEPVGWALMPVAPIGELFGWLFALELPNSQVGFKFTGAEFTRHAEVTFYPGNQRLSITQTGRGLDDHNHLTVDTVVSGSVPFLPPGAEVTIDPFKEIYQYYPSVATSTSVREFSVVSAERGSESFSFQLKQNVTYRECRHSNHAAAPETLQLTMERVFVMYVKEERILRYAVTNKISPVGGESGSELVNPCYSGNHDCDTTAQCIPLEGQAFQCQCATGYRGDGHNCYDIDECAEGLTSCGAHSQCVNLPGSHRCQCQSGYEFGYDERTCVGNKRQMEQRHNLCVALECVEERGPAGVCVCVCVCVYIDECSSSPCHVNARCINGMGSFQCQCQPGFYGDGFHCTQDSLQSGLQPGGRPSLGAFIPQCDSDGHYRPLQCHGSTGYCWCVDNRGQERPGTRTPPGTAPSDCDRPAEPTRPKTHCDVCERWRASLIEHYGGKPEPQQYVPQCEPDGHFRPVQCYGETTYCWCVDQDGREVPGTQSNNVVKPACLPSVAPPTVRPLPRPDVTPPPYTEVTLLYAQGQKIGALPLNGTRLDAARSKTLLTLHGSIVVGIAYDCKENKVYWTDLSARTINRASVAPGAEPEILINTNLVSPEGLAVDVKRRLMFWVDSNPDMIETSNLDGSGRRTLFDTDLVNPRAIIVVSSTGTLYWTDWNREAPKIESSSVDGQNRRLVVSDGIGLPNALTYDSSSGQICWADAGTKHLECVYPDGSGRRVIHSSLNYPFSMVYYRNHFYYTDWRRDGVIAVSKTSSQFTDEYLPDQRSHLYGITIATTSCLSGAIHMLYTQHNTNLGFNVQYF</sequence>
<evidence type="ECO:0000259" key="17">
    <source>
        <dbReference type="PROSITE" id="PS51162"/>
    </source>
</evidence>
<feature type="domain" description="Thyroglobulin type-1" evidence="17">
    <location>
        <begin position="473"/>
        <end position="570"/>
    </location>
</feature>
<dbReference type="SUPFAM" id="SSF54511">
    <property type="entry name" value="GFP-like"/>
    <property type="match status" value="1"/>
</dbReference>
<dbReference type="PANTHER" id="PTHR46513">
    <property type="entry name" value="VITELLOGENIN RECEPTOR-LIKE PROTEIN-RELATED-RELATED"/>
    <property type="match status" value="1"/>
</dbReference>
<feature type="disulfide bond" evidence="12">
    <location>
        <begin position="539"/>
        <end position="546"/>
    </location>
</feature>
<dbReference type="PROSITE" id="PS00484">
    <property type="entry name" value="THYROGLOBULIN_1_1"/>
    <property type="match status" value="2"/>
</dbReference>
<feature type="compositionally biased region" description="Basic and acidic residues" evidence="13">
    <location>
        <begin position="569"/>
        <end position="579"/>
    </location>
</feature>
<proteinExistence type="predicted"/>
<keyword evidence="7" id="KW-0106">Calcium</keyword>
<dbReference type="FunFam" id="2.120.10.30:FF:000241">
    <property type="entry name" value="Low-density lipoprotein receptor-related protein 6"/>
    <property type="match status" value="1"/>
</dbReference>
<dbReference type="InterPro" id="IPR036857">
    <property type="entry name" value="Thyroglobulin_1_sf"/>
</dbReference>
<dbReference type="InterPro" id="IPR049883">
    <property type="entry name" value="NOTCH1_EGF-like"/>
</dbReference>
<dbReference type="InterPro" id="IPR050778">
    <property type="entry name" value="Cueball_EGF_LRP_Nidogen"/>
</dbReference>
<evidence type="ECO:0000259" key="16">
    <source>
        <dbReference type="PROSITE" id="PS50993"/>
    </source>
</evidence>
<evidence type="ECO:0000256" key="3">
    <source>
        <dbReference type="ARBA" id="ARBA00022530"/>
    </source>
</evidence>
<feature type="repeat" description="LDL-receptor class B" evidence="11">
    <location>
        <begin position="722"/>
        <end position="765"/>
    </location>
</feature>
<feature type="domain" description="EGF-like" evidence="15">
    <location>
        <begin position="347"/>
        <end position="388"/>
    </location>
</feature>
<dbReference type="InterPro" id="IPR011042">
    <property type="entry name" value="6-blade_b-propeller_TolB-like"/>
</dbReference>
<feature type="signal peptide" evidence="14">
    <location>
        <begin position="1"/>
        <end position="23"/>
    </location>
</feature>
<reference evidence="18" key="2">
    <citation type="submission" date="2025-09" db="UniProtKB">
        <authorList>
            <consortium name="Ensembl"/>
        </authorList>
    </citation>
    <scope>IDENTIFICATION</scope>
</reference>
<dbReference type="SMART" id="SM00179">
    <property type="entry name" value="EGF_CA"/>
    <property type="match status" value="2"/>
</dbReference>
<name>A0A7N8WY75_9TELE</name>
<dbReference type="PROSITE" id="PS51162">
    <property type="entry name" value="THYROGLOBULIN_1_2"/>
    <property type="match status" value="2"/>
</dbReference>
<evidence type="ECO:0000256" key="1">
    <source>
        <dbReference type="ARBA" id="ARBA00004498"/>
    </source>
</evidence>
<keyword evidence="9" id="KW-0325">Glycoprotein</keyword>
<dbReference type="InterPro" id="IPR024731">
    <property type="entry name" value="NELL2-like_EGF"/>
</dbReference>
<dbReference type="PROSITE" id="PS01186">
    <property type="entry name" value="EGF_2"/>
    <property type="match status" value="3"/>
</dbReference>
<feature type="domain" description="Nidogen G2 beta-barrel" evidence="16">
    <location>
        <begin position="116"/>
        <end position="346"/>
    </location>
</feature>
<feature type="repeat" description="LDL-receptor class B" evidence="11">
    <location>
        <begin position="766"/>
        <end position="808"/>
    </location>
</feature>
<evidence type="ECO:0000313" key="18">
    <source>
        <dbReference type="Ensembl" id="ENSMAMP00000042973.1"/>
    </source>
</evidence>
<dbReference type="PROSITE" id="PS00010">
    <property type="entry name" value="ASX_HYDROXYL"/>
    <property type="match status" value="1"/>
</dbReference>
<dbReference type="InterPro" id="IPR000152">
    <property type="entry name" value="EGF-type_Asp/Asn_hydroxyl_site"/>
</dbReference>
<dbReference type="CDD" id="cd00054">
    <property type="entry name" value="EGF_CA"/>
    <property type="match status" value="2"/>
</dbReference>
<keyword evidence="2" id="KW-0964">Secreted</keyword>